<feature type="chain" id="PRO_5045686930" evidence="5">
    <location>
        <begin position="24"/>
        <end position="289"/>
    </location>
</feature>
<keyword evidence="8" id="KW-1185">Reference proteome</keyword>
<evidence type="ECO:0000313" key="7">
    <source>
        <dbReference type="EMBL" id="MEB4591530.1"/>
    </source>
</evidence>
<dbReference type="Gene3D" id="3.40.190.10">
    <property type="entry name" value="Periplasmic binding protein-like II"/>
    <property type="match status" value="2"/>
</dbReference>
<accession>A0ABU6CXP7</accession>
<evidence type="ECO:0000256" key="3">
    <source>
        <dbReference type="ARBA" id="ARBA00022729"/>
    </source>
</evidence>
<evidence type="ECO:0000313" key="8">
    <source>
        <dbReference type="Proteomes" id="UP001308005"/>
    </source>
</evidence>
<keyword evidence="3 5" id="KW-0732">Signal</keyword>
<evidence type="ECO:0000256" key="1">
    <source>
        <dbReference type="ARBA" id="ARBA00004196"/>
    </source>
</evidence>
<comment type="subcellular location">
    <subcellularLocation>
        <location evidence="1">Cell envelope</location>
    </subcellularLocation>
</comment>
<proteinExistence type="inferred from homology"/>
<organism evidence="7 8">
    <name type="scientific">Candidatus Thiothrix phosphatis</name>
    <dbReference type="NCBI Taxonomy" id="3112415"/>
    <lineage>
        <taxon>Bacteria</taxon>
        <taxon>Pseudomonadati</taxon>
        <taxon>Pseudomonadota</taxon>
        <taxon>Gammaproteobacteria</taxon>
        <taxon>Thiotrichales</taxon>
        <taxon>Thiotrichaceae</taxon>
        <taxon>Thiothrix</taxon>
    </lineage>
</organism>
<protein>
    <submittedName>
        <fullName evidence="7">ABC transporter substrate-binding protein</fullName>
    </submittedName>
</protein>
<dbReference type="SMART" id="SM00062">
    <property type="entry name" value="PBPb"/>
    <property type="match status" value="1"/>
</dbReference>
<dbReference type="EMBL" id="JAYMYJ010000106">
    <property type="protein sequence ID" value="MEB4591530.1"/>
    <property type="molecule type" value="Genomic_DNA"/>
</dbReference>
<evidence type="ECO:0000259" key="6">
    <source>
        <dbReference type="SMART" id="SM00062"/>
    </source>
</evidence>
<evidence type="ECO:0000256" key="4">
    <source>
        <dbReference type="RuleBase" id="RU003744"/>
    </source>
</evidence>
<dbReference type="RefSeq" id="WP_324695195.1">
    <property type="nucleotide sequence ID" value="NZ_JAYMYJ010000106.1"/>
</dbReference>
<dbReference type="PROSITE" id="PS01039">
    <property type="entry name" value="SBP_BACTERIAL_3"/>
    <property type="match status" value="1"/>
</dbReference>
<dbReference type="InterPro" id="IPR001638">
    <property type="entry name" value="Solute-binding_3/MltF_N"/>
</dbReference>
<comment type="caution">
    <text evidence="7">The sequence shown here is derived from an EMBL/GenBank/DDBJ whole genome shotgun (WGS) entry which is preliminary data.</text>
</comment>
<dbReference type="Pfam" id="PF00497">
    <property type="entry name" value="SBP_bac_3"/>
    <property type="match status" value="1"/>
</dbReference>
<comment type="similarity">
    <text evidence="2 4">Belongs to the bacterial solute-binding protein 3 family.</text>
</comment>
<feature type="domain" description="Solute-binding protein family 3/N-terminal" evidence="6">
    <location>
        <begin position="34"/>
        <end position="272"/>
    </location>
</feature>
<dbReference type="PANTHER" id="PTHR35936:SF17">
    <property type="entry name" value="ARGININE-BINDING EXTRACELLULAR PROTEIN ARTP"/>
    <property type="match status" value="1"/>
</dbReference>
<name>A0ABU6CXP7_9GAMM</name>
<dbReference type="InterPro" id="IPR018313">
    <property type="entry name" value="SBP_3_CS"/>
</dbReference>
<feature type="signal peptide" evidence="5">
    <location>
        <begin position="1"/>
        <end position="23"/>
    </location>
</feature>
<reference evidence="8" key="1">
    <citation type="submission" date="2023-07" db="EMBL/GenBank/DDBJ databases">
        <title>The carbon used by Thiothrix.</title>
        <authorList>
            <person name="Chen L."/>
        </authorList>
    </citation>
    <scope>NUCLEOTIDE SEQUENCE [LARGE SCALE GENOMIC DNA]</scope>
</reference>
<dbReference type="SUPFAM" id="SSF53850">
    <property type="entry name" value="Periplasmic binding protein-like II"/>
    <property type="match status" value="1"/>
</dbReference>
<evidence type="ECO:0000256" key="2">
    <source>
        <dbReference type="ARBA" id="ARBA00010333"/>
    </source>
</evidence>
<dbReference type="Proteomes" id="UP001308005">
    <property type="component" value="Unassembled WGS sequence"/>
</dbReference>
<gene>
    <name evidence="7" type="ORF">VSS37_11105</name>
</gene>
<evidence type="ECO:0000256" key="5">
    <source>
        <dbReference type="SAM" id="SignalP"/>
    </source>
</evidence>
<reference evidence="7 8" key="2">
    <citation type="submission" date="2024-01" db="EMBL/GenBank/DDBJ databases">
        <authorList>
            <person name="Xie X."/>
        </authorList>
    </citation>
    <scope>NUCLEOTIDE SEQUENCE [LARGE SCALE GENOMIC DNA]</scope>
    <source>
        <strain evidence="7">SCUT-1</strain>
    </source>
</reference>
<dbReference type="PANTHER" id="PTHR35936">
    <property type="entry name" value="MEMBRANE-BOUND LYTIC MUREIN TRANSGLYCOSYLASE F"/>
    <property type="match status" value="1"/>
</dbReference>
<sequence length="289" mass="31503">MWNKPLSILTATILLAASLPVHAVTLDEVKARGMLTVSLYKDFPPYSYLQDGKQQGIDVDLAKALAHKLGVETDIRLVGADENVEDDLRNNVWKGHYLGGGVSDVMLHMPYDRAFSKKVDEAKFVAPYQLESLVFAFNTNKVGKQPTLANFRSEPIGVELDTLSDLYLLQALQGSISQNIRHYENLSKAAEALKSGEISGIMGPRGELEGVLGERPDTIQIQTLVTPGLARSSWAMGIAVKADIMGDLSKVVGQAMAELVKDGSVQKIFEQHKVSYQPPAEAPDVTAKQ</sequence>